<feature type="transmembrane region" description="Helical" evidence="1">
    <location>
        <begin position="42"/>
        <end position="60"/>
    </location>
</feature>
<reference evidence="2" key="1">
    <citation type="submission" date="2024-03" db="EMBL/GenBank/DDBJ databases">
        <title>WGS assembly of Saponaria officinalis var. Norfolk2.</title>
        <authorList>
            <person name="Jenkins J."/>
            <person name="Shu S."/>
            <person name="Grimwood J."/>
            <person name="Barry K."/>
            <person name="Goodstein D."/>
            <person name="Schmutz J."/>
            <person name="Leebens-Mack J."/>
            <person name="Osbourn A."/>
        </authorList>
    </citation>
    <scope>NUCLEOTIDE SEQUENCE [LARGE SCALE GENOMIC DNA]</scope>
    <source>
        <strain evidence="2">JIC</strain>
    </source>
</reference>
<feature type="transmembrane region" description="Helical" evidence="1">
    <location>
        <begin position="12"/>
        <end position="36"/>
    </location>
</feature>
<dbReference type="EMBL" id="JBDFQZ010000002">
    <property type="protein sequence ID" value="KAK9750534.1"/>
    <property type="molecule type" value="Genomic_DNA"/>
</dbReference>
<feature type="transmembrane region" description="Helical" evidence="1">
    <location>
        <begin position="72"/>
        <end position="95"/>
    </location>
</feature>
<evidence type="ECO:0000313" key="2">
    <source>
        <dbReference type="EMBL" id="KAK9750534.1"/>
    </source>
</evidence>
<evidence type="ECO:0000313" key="3">
    <source>
        <dbReference type="Proteomes" id="UP001443914"/>
    </source>
</evidence>
<accession>A0AAW1MYE3</accession>
<proteinExistence type="predicted"/>
<sequence>MMNFISSQICAVFFVFVTFCAVFFVSVTFSGFSSIAGFYRDIFWFSSIATLLVFYCLFLLKFYCFYFFSNFTVFLLVTVLLVVLCFVCADLWMLLQILKL</sequence>
<protein>
    <recommendedName>
        <fullName evidence="4">NADH dehydrogenase subunit 6</fullName>
    </recommendedName>
</protein>
<name>A0AAW1MYE3_SAPOF</name>
<keyword evidence="1" id="KW-0472">Membrane</keyword>
<gene>
    <name evidence="2" type="ORF">RND81_02G203500</name>
</gene>
<keyword evidence="1" id="KW-1133">Transmembrane helix</keyword>
<dbReference type="Proteomes" id="UP001443914">
    <property type="component" value="Unassembled WGS sequence"/>
</dbReference>
<organism evidence="2 3">
    <name type="scientific">Saponaria officinalis</name>
    <name type="common">Common soapwort</name>
    <name type="synonym">Lychnis saponaria</name>
    <dbReference type="NCBI Taxonomy" id="3572"/>
    <lineage>
        <taxon>Eukaryota</taxon>
        <taxon>Viridiplantae</taxon>
        <taxon>Streptophyta</taxon>
        <taxon>Embryophyta</taxon>
        <taxon>Tracheophyta</taxon>
        <taxon>Spermatophyta</taxon>
        <taxon>Magnoliopsida</taxon>
        <taxon>eudicotyledons</taxon>
        <taxon>Gunneridae</taxon>
        <taxon>Pentapetalae</taxon>
        <taxon>Caryophyllales</taxon>
        <taxon>Caryophyllaceae</taxon>
        <taxon>Caryophylleae</taxon>
        <taxon>Saponaria</taxon>
    </lineage>
</organism>
<evidence type="ECO:0008006" key="4">
    <source>
        <dbReference type="Google" id="ProtNLM"/>
    </source>
</evidence>
<dbReference type="AlphaFoldDB" id="A0AAW1MYE3"/>
<keyword evidence="3" id="KW-1185">Reference proteome</keyword>
<evidence type="ECO:0000256" key="1">
    <source>
        <dbReference type="SAM" id="Phobius"/>
    </source>
</evidence>
<keyword evidence="1" id="KW-0812">Transmembrane</keyword>
<comment type="caution">
    <text evidence="2">The sequence shown here is derived from an EMBL/GenBank/DDBJ whole genome shotgun (WGS) entry which is preliminary data.</text>
</comment>